<accession>A0AAD7GAF7</accession>
<dbReference type="AlphaFoldDB" id="A0AAD7GAF7"/>
<evidence type="ECO:0000313" key="2">
    <source>
        <dbReference type="EMBL" id="KAJ7675549.1"/>
    </source>
</evidence>
<reference evidence="2" key="1">
    <citation type="submission" date="2023-03" db="EMBL/GenBank/DDBJ databases">
        <title>Massive genome expansion in bonnet fungi (Mycena s.s.) driven by repeated elements and novel gene families across ecological guilds.</title>
        <authorList>
            <consortium name="Lawrence Berkeley National Laboratory"/>
            <person name="Harder C.B."/>
            <person name="Miyauchi S."/>
            <person name="Viragh M."/>
            <person name="Kuo A."/>
            <person name="Thoen E."/>
            <person name="Andreopoulos B."/>
            <person name="Lu D."/>
            <person name="Skrede I."/>
            <person name="Drula E."/>
            <person name="Henrissat B."/>
            <person name="Morin E."/>
            <person name="Kohler A."/>
            <person name="Barry K."/>
            <person name="LaButti K."/>
            <person name="Morin E."/>
            <person name="Salamov A."/>
            <person name="Lipzen A."/>
            <person name="Mereny Z."/>
            <person name="Hegedus B."/>
            <person name="Baldrian P."/>
            <person name="Stursova M."/>
            <person name="Weitz H."/>
            <person name="Taylor A."/>
            <person name="Grigoriev I.V."/>
            <person name="Nagy L.G."/>
            <person name="Martin F."/>
            <person name="Kauserud H."/>
        </authorList>
    </citation>
    <scope>NUCLEOTIDE SEQUENCE</scope>
    <source>
        <strain evidence="2">CBHHK067</strain>
    </source>
</reference>
<name>A0AAD7GAF7_MYCRO</name>
<protein>
    <submittedName>
        <fullName evidence="2">Uncharacterized protein</fullName>
    </submittedName>
</protein>
<organism evidence="2 3">
    <name type="scientific">Mycena rosella</name>
    <name type="common">Pink bonnet</name>
    <name type="synonym">Agaricus rosellus</name>
    <dbReference type="NCBI Taxonomy" id="1033263"/>
    <lineage>
        <taxon>Eukaryota</taxon>
        <taxon>Fungi</taxon>
        <taxon>Dikarya</taxon>
        <taxon>Basidiomycota</taxon>
        <taxon>Agaricomycotina</taxon>
        <taxon>Agaricomycetes</taxon>
        <taxon>Agaricomycetidae</taxon>
        <taxon>Agaricales</taxon>
        <taxon>Marasmiineae</taxon>
        <taxon>Mycenaceae</taxon>
        <taxon>Mycena</taxon>
    </lineage>
</organism>
<proteinExistence type="predicted"/>
<evidence type="ECO:0000256" key="1">
    <source>
        <dbReference type="SAM" id="MobiDB-lite"/>
    </source>
</evidence>
<feature type="compositionally biased region" description="Basic and acidic residues" evidence="1">
    <location>
        <begin position="90"/>
        <end position="200"/>
    </location>
</feature>
<sequence length="200" mass="20390">MSITKILAKSRQAVPNGPCFHEFEADSGSYNALNCNTIDTKVHKCRKGQNEFKASDGTGAVVNARTGAAAAVSSSFSRSAVEMAVAMSTARRDWDGERGGTGRDGTGRDGTGRDGTGRDGTGRDGTGRDGTGRDGTGRDGTGRDGTGRDGTGRDGTGRDGTGRDGTGRDGTGRDGTGRDGTGRDGTGRDGTGRDESAMQT</sequence>
<feature type="region of interest" description="Disordered" evidence="1">
    <location>
        <begin position="88"/>
        <end position="200"/>
    </location>
</feature>
<dbReference type="Proteomes" id="UP001221757">
    <property type="component" value="Unassembled WGS sequence"/>
</dbReference>
<comment type="caution">
    <text evidence="2">The sequence shown here is derived from an EMBL/GenBank/DDBJ whole genome shotgun (WGS) entry which is preliminary data.</text>
</comment>
<keyword evidence="3" id="KW-1185">Reference proteome</keyword>
<gene>
    <name evidence="2" type="ORF">B0H17DRAFT_1140174</name>
</gene>
<evidence type="ECO:0000313" key="3">
    <source>
        <dbReference type="Proteomes" id="UP001221757"/>
    </source>
</evidence>
<dbReference type="EMBL" id="JARKIE010000147">
    <property type="protein sequence ID" value="KAJ7675549.1"/>
    <property type="molecule type" value="Genomic_DNA"/>
</dbReference>